<sequence>MPQQVNRCGQDAIINKYNNNEEIQDPEQYFKSFFQGSVSNQLNTVCYQISDITQGQFSLSQGIKTCTGGSAEEPTPKGCICQSTKTEQECACQENDQRQPCICLPIGDIRSHCIGHTIPSCDQATSEQLIDASTDICECYSVGDPRSECLFSTISCNDPSADLSNIPPTLCSCNGDDPRRGTTCPVTTECSNISISPKCLCTLEHQSPGCICTQFVHPQDCECDNRPDALFQFDICSSTKTCSGQSGDDEQITQGQCTCGFGHHPFGCLCKDSEDINCFCNLLFSPTGCTCPSNSQFICTCRWNGRETIEEQTQTIWIYNFNQRASQTSGLFSLTQAQPCNETSDSPETDECICKLSQSQQECACYEVGDLRNECSNISKTCGDSSVDLSNFPISRCSCLSNDDPRTGDLCPITNECINHSVSPKCLFTSEHQSPGCICTQFVHPQDCECDNRPDALFQFDICSSTKTCSGQSGNDEQITQGQCTCGEGHHPFGCLCKDSEDIDC</sequence>
<name>A0A5J4UKH8_9EUKA</name>
<reference evidence="1 2" key="1">
    <citation type="submission" date="2019-03" db="EMBL/GenBank/DDBJ databases">
        <title>Single cell metagenomics reveals metabolic interactions within the superorganism composed of flagellate Streblomastix strix and complex community of Bacteroidetes bacteria on its surface.</title>
        <authorList>
            <person name="Treitli S.C."/>
            <person name="Kolisko M."/>
            <person name="Husnik F."/>
            <person name="Keeling P."/>
            <person name="Hampl V."/>
        </authorList>
    </citation>
    <scope>NUCLEOTIDE SEQUENCE [LARGE SCALE GENOMIC DNA]</scope>
    <source>
        <strain evidence="1">ST1C</strain>
    </source>
</reference>
<evidence type="ECO:0000313" key="1">
    <source>
        <dbReference type="EMBL" id="KAA6370998.1"/>
    </source>
</evidence>
<feature type="non-terminal residue" evidence="1">
    <location>
        <position position="505"/>
    </location>
</feature>
<dbReference type="EMBL" id="SNRW01014867">
    <property type="protein sequence ID" value="KAA6370998.1"/>
    <property type="molecule type" value="Genomic_DNA"/>
</dbReference>
<comment type="caution">
    <text evidence="1">The sequence shown here is derived from an EMBL/GenBank/DDBJ whole genome shotgun (WGS) entry which is preliminary data.</text>
</comment>
<organism evidence="1 2">
    <name type="scientific">Streblomastix strix</name>
    <dbReference type="NCBI Taxonomy" id="222440"/>
    <lineage>
        <taxon>Eukaryota</taxon>
        <taxon>Metamonada</taxon>
        <taxon>Preaxostyla</taxon>
        <taxon>Oxymonadida</taxon>
        <taxon>Streblomastigidae</taxon>
        <taxon>Streblomastix</taxon>
    </lineage>
</organism>
<evidence type="ECO:0000313" key="2">
    <source>
        <dbReference type="Proteomes" id="UP000324800"/>
    </source>
</evidence>
<protein>
    <submittedName>
        <fullName evidence="1">Uncharacterized protein</fullName>
    </submittedName>
</protein>
<gene>
    <name evidence="1" type="ORF">EZS28_033475</name>
</gene>
<accession>A0A5J4UKH8</accession>
<dbReference type="Proteomes" id="UP000324800">
    <property type="component" value="Unassembled WGS sequence"/>
</dbReference>
<dbReference type="AlphaFoldDB" id="A0A5J4UKH8"/>
<proteinExistence type="predicted"/>